<keyword evidence="3" id="KW-1185">Reference proteome</keyword>
<reference evidence="2" key="1">
    <citation type="journal article" date="2020" name="Stud. Mycol.">
        <title>101 Dothideomycetes genomes: a test case for predicting lifestyles and emergence of pathogens.</title>
        <authorList>
            <person name="Haridas S."/>
            <person name="Albert R."/>
            <person name="Binder M."/>
            <person name="Bloem J."/>
            <person name="Labutti K."/>
            <person name="Salamov A."/>
            <person name="Andreopoulos B."/>
            <person name="Baker S."/>
            <person name="Barry K."/>
            <person name="Bills G."/>
            <person name="Bluhm B."/>
            <person name="Cannon C."/>
            <person name="Castanera R."/>
            <person name="Culley D."/>
            <person name="Daum C."/>
            <person name="Ezra D."/>
            <person name="Gonzalez J."/>
            <person name="Henrissat B."/>
            <person name="Kuo A."/>
            <person name="Liang C."/>
            <person name="Lipzen A."/>
            <person name="Lutzoni F."/>
            <person name="Magnuson J."/>
            <person name="Mondo S."/>
            <person name="Nolan M."/>
            <person name="Ohm R."/>
            <person name="Pangilinan J."/>
            <person name="Park H.-J."/>
            <person name="Ramirez L."/>
            <person name="Alfaro M."/>
            <person name="Sun H."/>
            <person name="Tritt A."/>
            <person name="Yoshinaga Y."/>
            <person name="Zwiers L.-H."/>
            <person name="Turgeon B."/>
            <person name="Goodwin S."/>
            <person name="Spatafora J."/>
            <person name="Crous P."/>
            <person name="Grigoriev I."/>
        </authorList>
    </citation>
    <scope>NUCLEOTIDE SEQUENCE</scope>
    <source>
        <strain evidence="2">CBS 123094</strain>
    </source>
</reference>
<accession>A0A6A5W1T1</accession>
<evidence type="ECO:0000256" key="1">
    <source>
        <dbReference type="SAM" id="SignalP"/>
    </source>
</evidence>
<evidence type="ECO:0000313" key="3">
    <source>
        <dbReference type="Proteomes" id="UP000799779"/>
    </source>
</evidence>
<dbReference type="OrthoDB" id="5199481at2759"/>
<gene>
    <name evidence="2" type="ORF">P154DRAFT_474736</name>
</gene>
<feature type="chain" id="PRO_5025357230" evidence="1">
    <location>
        <begin position="21"/>
        <end position="183"/>
    </location>
</feature>
<feature type="signal peptide" evidence="1">
    <location>
        <begin position="1"/>
        <end position="20"/>
    </location>
</feature>
<keyword evidence="1" id="KW-0732">Signal</keyword>
<protein>
    <submittedName>
        <fullName evidence="2">Uncharacterized protein</fullName>
    </submittedName>
</protein>
<dbReference type="EMBL" id="ML977644">
    <property type="protein sequence ID" value="KAF1995147.1"/>
    <property type="molecule type" value="Genomic_DNA"/>
</dbReference>
<evidence type="ECO:0000313" key="2">
    <source>
        <dbReference type="EMBL" id="KAF1995147.1"/>
    </source>
</evidence>
<organism evidence="2 3">
    <name type="scientific">Amniculicola lignicola CBS 123094</name>
    <dbReference type="NCBI Taxonomy" id="1392246"/>
    <lineage>
        <taxon>Eukaryota</taxon>
        <taxon>Fungi</taxon>
        <taxon>Dikarya</taxon>
        <taxon>Ascomycota</taxon>
        <taxon>Pezizomycotina</taxon>
        <taxon>Dothideomycetes</taxon>
        <taxon>Pleosporomycetidae</taxon>
        <taxon>Pleosporales</taxon>
        <taxon>Amniculicolaceae</taxon>
        <taxon>Amniculicola</taxon>
    </lineage>
</organism>
<sequence>MRSFFIAAAALCSIVSAAPAAIPDSLVPPPPGTALFRLQAKSTVTALNGQYVTLKTGATQYSLGTALASAAQFFYDQYPPTGTYSFRNSDDTRQLALQGPNGVLLNLIEVVNPSSSSIPGGQLMEWGTFTIEGSVLGVNDGSTLKNRTFVAVKQGTGYDVAFYDGVSNTTAAVTPITLSILKV</sequence>
<dbReference type="AlphaFoldDB" id="A0A6A5W1T1"/>
<dbReference type="Proteomes" id="UP000799779">
    <property type="component" value="Unassembled WGS sequence"/>
</dbReference>
<proteinExistence type="predicted"/>
<name>A0A6A5W1T1_9PLEO</name>